<feature type="region of interest" description="Disordered" evidence="1">
    <location>
        <begin position="1"/>
        <end position="195"/>
    </location>
</feature>
<dbReference type="Proteomes" id="UP000298390">
    <property type="component" value="Unassembled WGS sequence"/>
</dbReference>
<evidence type="ECO:0000313" key="2">
    <source>
        <dbReference type="EMBL" id="TFY50700.1"/>
    </source>
</evidence>
<evidence type="ECO:0000313" key="3">
    <source>
        <dbReference type="Proteomes" id="UP000298390"/>
    </source>
</evidence>
<feature type="region of interest" description="Disordered" evidence="1">
    <location>
        <begin position="229"/>
        <end position="251"/>
    </location>
</feature>
<feature type="compositionally biased region" description="Polar residues" evidence="1">
    <location>
        <begin position="40"/>
        <end position="51"/>
    </location>
</feature>
<gene>
    <name evidence="2" type="ORF">EVJ58_g10929</name>
</gene>
<comment type="caution">
    <text evidence="2">The sequence shown here is derived from an EMBL/GenBank/DDBJ whole genome shotgun (WGS) entry which is preliminary data.</text>
</comment>
<feature type="region of interest" description="Disordered" evidence="1">
    <location>
        <begin position="369"/>
        <end position="406"/>
    </location>
</feature>
<feature type="compositionally biased region" description="Low complexity" evidence="1">
    <location>
        <begin position="22"/>
        <end position="32"/>
    </location>
</feature>
<protein>
    <submittedName>
        <fullName evidence="2">Uncharacterized protein</fullName>
    </submittedName>
</protein>
<feature type="compositionally biased region" description="Acidic residues" evidence="1">
    <location>
        <begin position="81"/>
        <end position="94"/>
    </location>
</feature>
<proteinExistence type="predicted"/>
<dbReference type="AlphaFoldDB" id="A0A4Y9XL11"/>
<feature type="compositionally biased region" description="Basic and acidic residues" evidence="1">
    <location>
        <begin position="95"/>
        <end position="106"/>
    </location>
</feature>
<dbReference type="STRING" id="34475.A0A4Y9XL11"/>
<name>A0A4Y9XL11_9APHY</name>
<organism evidence="2 3">
    <name type="scientific">Rhodofomes roseus</name>
    <dbReference type="NCBI Taxonomy" id="34475"/>
    <lineage>
        <taxon>Eukaryota</taxon>
        <taxon>Fungi</taxon>
        <taxon>Dikarya</taxon>
        <taxon>Basidiomycota</taxon>
        <taxon>Agaricomycotina</taxon>
        <taxon>Agaricomycetes</taxon>
        <taxon>Polyporales</taxon>
        <taxon>Rhodofomes</taxon>
    </lineage>
</organism>
<sequence length="406" mass="44208">MTQRPERPHRAPVINFDHSDSDLPSLPQLLPPRCLAAATRRSSQPESQAARGQSRPRVAVHRGAEDDLDDDGEGMGLADVANEEEAEDADEEAESREQCVDFEAERVSIIGSGGSQSMSMRPDSDSGDDMPSAQPPRFPSKTMARSSSVLSYASEPLAADDDGEYEAPHSRANDEVQDDQVAYDSDPMLDDDDPVDEEEVPVVVLRGQRQLTKKQQDKLKAEMPEIRPAQVTSKTKKHAQTSHHAGSVSVDNKHNSIKWRARTMIAIIENPKSVKMAKRAQNGNVQQVMSHAYILGDQMVVFGRKEDRGLDITINTVNTMLTPLDKAGVDRIAYEALVQAADVLGYTGEGDIADRLERGVWEHYAKPLAGRSSAGHGSDWDPKGDRFSGGTPIPAHDSGRGPSDGA</sequence>
<evidence type="ECO:0000256" key="1">
    <source>
        <dbReference type="SAM" id="MobiDB-lite"/>
    </source>
</evidence>
<accession>A0A4Y9XL11</accession>
<dbReference type="EMBL" id="SEKV01001401">
    <property type="protein sequence ID" value="TFY50700.1"/>
    <property type="molecule type" value="Genomic_DNA"/>
</dbReference>
<reference evidence="2 3" key="1">
    <citation type="submission" date="2019-01" db="EMBL/GenBank/DDBJ databases">
        <title>Genome sequencing of the rare red list fungi Fomitopsis rosea.</title>
        <authorList>
            <person name="Buettner E."/>
            <person name="Kellner H."/>
        </authorList>
    </citation>
    <scope>NUCLEOTIDE SEQUENCE [LARGE SCALE GENOMIC DNA]</scope>
    <source>
        <strain evidence="2 3">DSM 105464</strain>
    </source>
</reference>